<dbReference type="InterPro" id="IPR016092">
    <property type="entry name" value="ATAP"/>
</dbReference>
<evidence type="ECO:0000313" key="4">
    <source>
        <dbReference type="Proteomes" id="UP000178372"/>
    </source>
</evidence>
<evidence type="ECO:0000313" key="3">
    <source>
        <dbReference type="EMBL" id="OGK15136.1"/>
    </source>
</evidence>
<dbReference type="Proteomes" id="UP000178372">
    <property type="component" value="Unassembled WGS sequence"/>
</dbReference>
<organism evidence="3 4">
    <name type="scientific">Candidatus Roizmanbacteria bacterium RIFCSPHIGHO2_01_FULL_39_12b</name>
    <dbReference type="NCBI Taxonomy" id="1802030"/>
    <lineage>
        <taxon>Bacteria</taxon>
        <taxon>Candidatus Roizmaniibacteriota</taxon>
    </lineage>
</organism>
<dbReference type="GO" id="GO:0016226">
    <property type="term" value="P:iron-sulfur cluster assembly"/>
    <property type="evidence" value="ECO:0007669"/>
    <property type="project" value="InterPro"/>
</dbReference>
<comment type="caution">
    <text evidence="3">The sequence shown here is derived from an EMBL/GenBank/DDBJ whole genome shotgun (WGS) entry which is preliminary data.</text>
</comment>
<dbReference type="Gene3D" id="2.60.300.12">
    <property type="entry name" value="HesB-like domain"/>
    <property type="match status" value="1"/>
</dbReference>
<sequence length="116" mass="12859">MAIQITNRAKEKIIELAIIEAAERGLAEQASLYLRISVIAGCCASPQYSLEWTSETKDGDVWLEVVGIKILAENKYWHLLENITLDYVMLGFADAGFKIENPDMKPQCGCGSLHAN</sequence>
<dbReference type="InterPro" id="IPR050322">
    <property type="entry name" value="Fe-S_cluster_asmbl/transfer"/>
</dbReference>
<dbReference type="AlphaFoldDB" id="A0A1F7G8H6"/>
<dbReference type="EMBL" id="MFZF01000034">
    <property type="protein sequence ID" value="OGK15136.1"/>
    <property type="molecule type" value="Genomic_DNA"/>
</dbReference>
<dbReference type="GO" id="GO:0005737">
    <property type="term" value="C:cytoplasm"/>
    <property type="evidence" value="ECO:0007669"/>
    <property type="project" value="TreeGrafter"/>
</dbReference>
<protein>
    <recommendedName>
        <fullName evidence="2">Core domain-containing protein</fullName>
    </recommendedName>
</protein>
<proteinExistence type="inferred from homology"/>
<evidence type="ECO:0000256" key="1">
    <source>
        <dbReference type="ARBA" id="ARBA00006718"/>
    </source>
</evidence>
<reference evidence="3 4" key="1">
    <citation type="journal article" date="2016" name="Nat. Commun.">
        <title>Thousands of microbial genomes shed light on interconnected biogeochemical processes in an aquifer system.</title>
        <authorList>
            <person name="Anantharaman K."/>
            <person name="Brown C.T."/>
            <person name="Hug L.A."/>
            <person name="Sharon I."/>
            <person name="Castelle C.J."/>
            <person name="Probst A.J."/>
            <person name="Thomas B.C."/>
            <person name="Singh A."/>
            <person name="Wilkins M.J."/>
            <person name="Karaoz U."/>
            <person name="Brodie E.L."/>
            <person name="Williams K.H."/>
            <person name="Hubbard S.S."/>
            <person name="Banfield J.F."/>
        </authorList>
    </citation>
    <scope>NUCLEOTIDE SEQUENCE [LARGE SCALE GENOMIC DNA]</scope>
</reference>
<dbReference type="NCBIfam" id="TIGR00049">
    <property type="entry name" value="iron-sulfur cluster assembly accessory protein"/>
    <property type="match status" value="1"/>
</dbReference>
<name>A0A1F7G8H6_9BACT</name>
<dbReference type="Pfam" id="PF01521">
    <property type="entry name" value="Fe-S_biosyn"/>
    <property type="match status" value="1"/>
</dbReference>
<dbReference type="InterPro" id="IPR000361">
    <property type="entry name" value="ATAP_core_dom"/>
</dbReference>
<dbReference type="PANTHER" id="PTHR10072:SF41">
    <property type="entry name" value="IRON-SULFUR CLUSTER ASSEMBLY 1 HOMOLOG, MITOCHONDRIAL"/>
    <property type="match status" value="1"/>
</dbReference>
<gene>
    <name evidence="3" type="ORF">A2690_00015</name>
</gene>
<dbReference type="PANTHER" id="PTHR10072">
    <property type="entry name" value="IRON-SULFUR CLUSTER ASSEMBLY PROTEIN"/>
    <property type="match status" value="1"/>
</dbReference>
<feature type="domain" description="Core" evidence="2">
    <location>
        <begin position="1"/>
        <end position="111"/>
    </location>
</feature>
<evidence type="ECO:0000259" key="2">
    <source>
        <dbReference type="Pfam" id="PF01521"/>
    </source>
</evidence>
<comment type="similarity">
    <text evidence="1">Belongs to the HesB/IscA family.</text>
</comment>
<dbReference type="SUPFAM" id="SSF89360">
    <property type="entry name" value="HesB-like domain"/>
    <property type="match status" value="1"/>
</dbReference>
<dbReference type="InterPro" id="IPR035903">
    <property type="entry name" value="HesB-like_dom_sf"/>
</dbReference>
<accession>A0A1F7G8H6</accession>
<dbReference type="GO" id="GO:0051537">
    <property type="term" value="F:2 iron, 2 sulfur cluster binding"/>
    <property type="evidence" value="ECO:0007669"/>
    <property type="project" value="TreeGrafter"/>
</dbReference>